<dbReference type="OrthoDB" id="5866325at2"/>
<reference evidence="1" key="1">
    <citation type="submission" date="2009-08" db="EMBL/GenBank/DDBJ databases">
        <authorList>
            <consortium name="US DOE Joint Genome Institute"/>
            <person name="Lucas S."/>
            <person name="Copeland A."/>
            <person name="Lapidus A."/>
            <person name="Glavina del Rio T."/>
            <person name="Dalin E."/>
            <person name="Tice H."/>
            <person name="Bruce D."/>
            <person name="Barry K."/>
            <person name="Pitluck S."/>
            <person name="Lowry S."/>
            <person name="Larimer F."/>
            <person name="Land M."/>
            <person name="Hauser L."/>
            <person name="Kyrpides N."/>
            <person name="Ivanova N."/>
            <person name="McMahon K.D."/>
            <person name="Hugenholtz P."/>
        </authorList>
    </citation>
    <scope>NUCLEOTIDE SEQUENCE</scope>
    <source>
        <strain evidence="1">UW-1</strain>
    </source>
</reference>
<sequence>MVKSTRSAGASLRRPPAGRGDRRRWLAVLALVLVAGCATRLGKDGRTETDVHARYLAKTEADRLADTVRREVDEGLLRIADKLYKRNPREWRKTGVASREAALERLRLHPSVSSPELLGAREGKAAALAFSDSYGGDRVAALVFGLLTMVDAAFEHKADFYILDSLNETKLYNCARNMEVAIWKLANDRNGAGELYLLSNEGDPARRNLSFEREFGREIGLLDLMASVVADRNGRALSRFSQSVATMIFLPVGGLQ</sequence>
<dbReference type="eggNOG" id="ENOG502Z9JN">
    <property type="taxonomic scope" value="Bacteria"/>
</dbReference>
<dbReference type="AlphaFoldDB" id="C7RV73"/>
<dbReference type="EMBL" id="CP001715">
    <property type="protein sequence ID" value="ACV35152.1"/>
    <property type="molecule type" value="Genomic_DNA"/>
</dbReference>
<accession>C7RV73</accession>
<proteinExistence type="predicted"/>
<gene>
    <name evidence="1" type="ordered locus">CAP2UW1_1853</name>
</gene>
<name>C7RV73_ACCRE</name>
<dbReference type="STRING" id="522306.CAP2UW1_1853"/>
<dbReference type="KEGG" id="app:CAP2UW1_1853"/>
<evidence type="ECO:0000313" key="1">
    <source>
        <dbReference type="EMBL" id="ACV35152.1"/>
    </source>
</evidence>
<protein>
    <submittedName>
        <fullName evidence="1">Putative lipoprotein</fullName>
    </submittedName>
</protein>
<keyword evidence="1" id="KW-0449">Lipoprotein</keyword>
<dbReference type="HOGENOM" id="CLU_097918_0_0_4"/>
<reference evidence="1" key="2">
    <citation type="submission" date="2009-09" db="EMBL/GenBank/DDBJ databases">
        <title>Complete sequence of chromosome of Candidatus Accumulibacter phosphatis clade IIA str. UW-1.</title>
        <authorList>
            <consortium name="US DOE Joint Genome Institute"/>
            <person name="Martin H.G."/>
            <person name="Ivanova N."/>
            <person name="Kunin V."/>
            <person name="Warnecke F."/>
            <person name="Barry K."/>
            <person name="He S."/>
            <person name="Salamov A."/>
            <person name="Szeto E."/>
            <person name="Dalin E."/>
            <person name="Pangilinan J.L."/>
            <person name="Lapidus A."/>
            <person name="Lowry S."/>
            <person name="Kyrpides N.C."/>
            <person name="McMahon K.D."/>
            <person name="Hugenholtz P."/>
        </authorList>
    </citation>
    <scope>NUCLEOTIDE SEQUENCE [LARGE SCALE GENOMIC DNA]</scope>
    <source>
        <strain evidence="1">UW-1</strain>
    </source>
</reference>
<organism evidence="1">
    <name type="scientific">Accumulibacter regalis</name>
    <dbReference type="NCBI Taxonomy" id="522306"/>
    <lineage>
        <taxon>Bacteria</taxon>
        <taxon>Pseudomonadati</taxon>
        <taxon>Pseudomonadota</taxon>
        <taxon>Betaproteobacteria</taxon>
        <taxon>Candidatus Accumulibacter</taxon>
    </lineage>
</organism>